<evidence type="ECO:0000313" key="2">
    <source>
        <dbReference type="EMBL" id="MBA6150103.1"/>
    </source>
</evidence>
<accession>A0A7W2R102</accession>
<dbReference type="RefSeq" id="WP_182337147.1">
    <property type="nucleotide sequence ID" value="NZ_JACGDA010000058.1"/>
</dbReference>
<feature type="region of interest" description="Disordered" evidence="1">
    <location>
        <begin position="80"/>
        <end position="102"/>
    </location>
</feature>
<evidence type="ECO:0000256" key="1">
    <source>
        <dbReference type="SAM" id="MobiDB-lite"/>
    </source>
</evidence>
<dbReference type="EMBL" id="JACGDA010000058">
    <property type="protein sequence ID" value="MBA6150103.1"/>
    <property type="molecule type" value="Genomic_DNA"/>
</dbReference>
<organism evidence="2 3">
    <name type="scientific">Pseudomonas juntendi</name>
    <dbReference type="NCBI Taxonomy" id="2666183"/>
    <lineage>
        <taxon>Bacteria</taxon>
        <taxon>Pseudomonadati</taxon>
        <taxon>Pseudomonadota</taxon>
        <taxon>Gammaproteobacteria</taxon>
        <taxon>Pseudomonadales</taxon>
        <taxon>Pseudomonadaceae</taxon>
        <taxon>Pseudomonas</taxon>
    </lineage>
</organism>
<name>A0A7W2R102_9PSED</name>
<dbReference type="Proteomes" id="UP000577346">
    <property type="component" value="Unassembled WGS sequence"/>
</dbReference>
<protein>
    <submittedName>
        <fullName evidence="2">Uncharacterized protein</fullName>
    </submittedName>
</protein>
<proteinExistence type="predicted"/>
<evidence type="ECO:0000313" key="3">
    <source>
        <dbReference type="Proteomes" id="UP000577346"/>
    </source>
</evidence>
<gene>
    <name evidence="2" type="ORF">H4C15_21790</name>
</gene>
<dbReference type="AlphaFoldDB" id="A0A7W2R102"/>
<sequence>MTTSLVTSMQRFSTSGVSYQVEAGTSCSVALVAAGTILSGVNILLGSLIDEADEQSCQPFAIRTLTMQVEALIDSVEAPIRGAEDRAPQNPTSPVRGAEVHQ</sequence>
<reference evidence="2 3" key="1">
    <citation type="submission" date="2020-07" db="EMBL/GenBank/DDBJ databases">
        <title>Diversity of carbapenemase encoding genes among Pseudomonas putida group clinical isolates in a tertiary Brazilian hospital.</title>
        <authorList>
            <person name="Alberto-Lei F."/>
            <person name="Nodari C.S."/>
            <person name="Streling A.P."/>
            <person name="Paulino J.T."/>
            <person name="Bessa-Neto F.O."/>
            <person name="Cayo R."/>
            <person name="Gales A.C."/>
        </authorList>
    </citation>
    <scope>NUCLEOTIDE SEQUENCE [LARGE SCALE GENOMIC DNA]</scope>
    <source>
        <strain evidence="2 3">11213</strain>
    </source>
</reference>
<comment type="caution">
    <text evidence="2">The sequence shown here is derived from an EMBL/GenBank/DDBJ whole genome shotgun (WGS) entry which is preliminary data.</text>
</comment>